<gene>
    <name evidence="1" type="ORF">F9L07_06550</name>
</gene>
<protein>
    <submittedName>
        <fullName evidence="1">Uncharacterized protein</fullName>
    </submittedName>
</protein>
<evidence type="ECO:0000313" key="2">
    <source>
        <dbReference type="Proteomes" id="UP000449906"/>
    </source>
</evidence>
<accession>A0A7J5E062</accession>
<evidence type="ECO:0000313" key="1">
    <source>
        <dbReference type="EMBL" id="KAB2811533.1"/>
    </source>
</evidence>
<dbReference type="EMBL" id="WBVM01000001">
    <property type="protein sequence ID" value="KAB2811533.1"/>
    <property type="molecule type" value="Genomic_DNA"/>
</dbReference>
<name>A0A7J5E062_NOCSI</name>
<reference evidence="1 2" key="1">
    <citation type="submission" date="2019-09" db="EMBL/GenBank/DDBJ databases">
        <title>Pimelobacter sp. isolated from Paulinella.</title>
        <authorList>
            <person name="Jeong S.E."/>
        </authorList>
    </citation>
    <scope>NUCLEOTIDE SEQUENCE [LARGE SCALE GENOMIC DNA]</scope>
    <source>
        <strain evidence="1 2">Pch-N</strain>
    </source>
</reference>
<comment type="caution">
    <text evidence="1">The sequence shown here is derived from an EMBL/GenBank/DDBJ whole genome shotgun (WGS) entry which is preliminary data.</text>
</comment>
<dbReference type="Proteomes" id="UP000449906">
    <property type="component" value="Unassembled WGS sequence"/>
</dbReference>
<sequence length="73" mass="8296">MSRDTAQDRAHHEDPVIRVLAAALDEGESARGPGRRRWVWTTERRGPAWWRRSLRWTAAVTLVASAAAPPRRP</sequence>
<proteinExistence type="predicted"/>
<organism evidence="1 2">
    <name type="scientific">Nocardioides simplex</name>
    <name type="common">Arthrobacter simplex</name>
    <dbReference type="NCBI Taxonomy" id="2045"/>
    <lineage>
        <taxon>Bacteria</taxon>
        <taxon>Bacillati</taxon>
        <taxon>Actinomycetota</taxon>
        <taxon>Actinomycetes</taxon>
        <taxon>Propionibacteriales</taxon>
        <taxon>Nocardioidaceae</taxon>
        <taxon>Pimelobacter</taxon>
    </lineage>
</organism>
<dbReference type="RefSeq" id="WP_151579004.1">
    <property type="nucleotide sequence ID" value="NZ_WBVM01000001.1"/>
</dbReference>
<dbReference type="AlphaFoldDB" id="A0A7J5E062"/>